<sequence>MFVRLLSLGAISGALAGVASLVYQKVYTDSLGYDFSAIVSTPKIMMTCVAAGIVASIGFWALHKLLKSNTEIVFNLIFTILSFASILGPFKTKLPLDVEMPELFVGLTIPMHFFPVLGWLTLRPLFIKSKDL</sequence>
<keyword evidence="3" id="KW-1185">Reference proteome</keyword>
<reference evidence="2 3" key="1">
    <citation type="submission" date="2018-06" db="EMBL/GenBank/DDBJ databases">
        <title>Genomic Encyclopedia of Archaeal and Bacterial Type Strains, Phase II (KMG-II): from individual species to whole genera.</title>
        <authorList>
            <person name="Goeker M."/>
        </authorList>
    </citation>
    <scope>NUCLEOTIDE SEQUENCE [LARGE SCALE GENOMIC DNA]</scope>
    <source>
        <strain evidence="2 3">DSM 23857</strain>
    </source>
</reference>
<dbReference type="OrthoDB" id="1467814at2"/>
<evidence type="ECO:0000313" key="3">
    <source>
        <dbReference type="Proteomes" id="UP000249547"/>
    </source>
</evidence>
<feature type="transmembrane region" description="Helical" evidence="1">
    <location>
        <begin position="103"/>
        <end position="122"/>
    </location>
</feature>
<keyword evidence="1" id="KW-1133">Transmembrane helix</keyword>
<accession>A0A327QQV2</accession>
<name>A0A327QQV2_9BACT</name>
<evidence type="ECO:0000313" key="2">
    <source>
        <dbReference type="EMBL" id="RAJ06621.1"/>
    </source>
</evidence>
<evidence type="ECO:0000256" key="1">
    <source>
        <dbReference type="SAM" id="Phobius"/>
    </source>
</evidence>
<dbReference type="AlphaFoldDB" id="A0A327QQV2"/>
<dbReference type="Proteomes" id="UP000249547">
    <property type="component" value="Unassembled WGS sequence"/>
</dbReference>
<proteinExistence type="predicted"/>
<dbReference type="EMBL" id="QLLL01000003">
    <property type="protein sequence ID" value="RAJ06621.1"/>
    <property type="molecule type" value="Genomic_DNA"/>
</dbReference>
<feature type="transmembrane region" description="Helical" evidence="1">
    <location>
        <begin position="44"/>
        <end position="62"/>
    </location>
</feature>
<keyword evidence="1" id="KW-0812">Transmembrane</keyword>
<organism evidence="2 3">
    <name type="scientific">Chitinophaga skermanii</name>
    <dbReference type="NCBI Taxonomy" id="331697"/>
    <lineage>
        <taxon>Bacteria</taxon>
        <taxon>Pseudomonadati</taxon>
        <taxon>Bacteroidota</taxon>
        <taxon>Chitinophagia</taxon>
        <taxon>Chitinophagales</taxon>
        <taxon>Chitinophagaceae</taxon>
        <taxon>Chitinophaga</taxon>
    </lineage>
</organism>
<comment type="caution">
    <text evidence="2">The sequence shown here is derived from an EMBL/GenBank/DDBJ whole genome shotgun (WGS) entry which is preliminary data.</text>
</comment>
<gene>
    <name evidence="2" type="ORF">LX64_01748</name>
</gene>
<protein>
    <submittedName>
        <fullName evidence="2">Uncharacterized protein</fullName>
    </submittedName>
</protein>
<dbReference type="RefSeq" id="WP_111597226.1">
    <property type="nucleotide sequence ID" value="NZ_QLLL01000003.1"/>
</dbReference>
<feature type="transmembrane region" description="Helical" evidence="1">
    <location>
        <begin position="74"/>
        <end position="91"/>
    </location>
</feature>
<keyword evidence="1" id="KW-0472">Membrane</keyword>